<feature type="compositionally biased region" description="Polar residues" evidence="1">
    <location>
        <begin position="322"/>
        <end position="350"/>
    </location>
</feature>
<evidence type="ECO:0000256" key="1">
    <source>
        <dbReference type="SAM" id="MobiDB-lite"/>
    </source>
</evidence>
<dbReference type="PANTHER" id="PTHR47327:SF9">
    <property type="entry name" value="NO MECHANORECEPTOR POTENTIAL A, ISOFORM A"/>
    <property type="match status" value="1"/>
</dbReference>
<keyword evidence="5" id="KW-1185">Reference proteome</keyword>
<evidence type="ECO:0000259" key="2">
    <source>
        <dbReference type="PROSITE" id="PS50948"/>
    </source>
</evidence>
<dbReference type="InterPro" id="IPR052774">
    <property type="entry name" value="Celegans_DevNeuronal_Protein"/>
</dbReference>
<dbReference type="GO" id="GO:0009653">
    <property type="term" value="P:anatomical structure morphogenesis"/>
    <property type="evidence" value="ECO:0007669"/>
    <property type="project" value="TreeGrafter"/>
</dbReference>
<evidence type="ECO:0000313" key="4">
    <source>
        <dbReference type="EMBL" id="GIY98836.1"/>
    </source>
</evidence>
<dbReference type="Proteomes" id="UP001054945">
    <property type="component" value="Unassembled WGS sequence"/>
</dbReference>
<name>A0AAV4XY17_CAEEX</name>
<evidence type="ECO:0000313" key="5">
    <source>
        <dbReference type="Proteomes" id="UP001054945"/>
    </source>
</evidence>
<dbReference type="EMBL" id="BPLR01000973">
    <property type="protein sequence ID" value="GIY98836.1"/>
    <property type="molecule type" value="Genomic_DNA"/>
</dbReference>
<gene>
    <name evidence="4" type="primary">AVEN_59990_1</name>
    <name evidence="4" type="ORF">CEXT_189691</name>
</gene>
<dbReference type="Gene3D" id="3.50.4.10">
    <property type="entry name" value="Hepatocyte Growth Factor"/>
    <property type="match status" value="1"/>
</dbReference>
<dbReference type="PROSITE" id="PS50948">
    <property type="entry name" value="PAN"/>
    <property type="match status" value="1"/>
</dbReference>
<feature type="domain" description="ZP" evidence="3">
    <location>
        <begin position="90"/>
        <end position="376"/>
    </location>
</feature>
<dbReference type="SUPFAM" id="SSF57414">
    <property type="entry name" value="Hairpin loop containing domain-like"/>
    <property type="match status" value="1"/>
</dbReference>
<dbReference type="Pfam" id="PF25057">
    <property type="entry name" value="CUT_N"/>
    <property type="match status" value="1"/>
</dbReference>
<dbReference type="CDD" id="cd01099">
    <property type="entry name" value="PAN_AP_HGF"/>
    <property type="match status" value="1"/>
</dbReference>
<dbReference type="PROSITE" id="PS51034">
    <property type="entry name" value="ZP_2"/>
    <property type="match status" value="1"/>
</dbReference>
<protein>
    <recommendedName>
        <fullName evidence="6">Apple domain-containing protein</fullName>
    </recommendedName>
</protein>
<feature type="domain" description="Apple" evidence="2">
    <location>
        <begin position="4"/>
        <end position="83"/>
    </location>
</feature>
<reference evidence="4 5" key="1">
    <citation type="submission" date="2021-06" db="EMBL/GenBank/DDBJ databases">
        <title>Caerostris extrusa draft genome.</title>
        <authorList>
            <person name="Kono N."/>
            <person name="Arakawa K."/>
        </authorList>
    </citation>
    <scope>NUCLEOTIDE SEQUENCE [LARGE SCALE GENOMIC DNA]</scope>
</reference>
<feature type="compositionally biased region" description="Polar residues" evidence="1">
    <location>
        <begin position="363"/>
        <end position="376"/>
    </location>
</feature>
<dbReference type="Pfam" id="PF00024">
    <property type="entry name" value="PAN_1"/>
    <property type="match status" value="1"/>
</dbReference>
<organism evidence="4 5">
    <name type="scientific">Caerostris extrusa</name>
    <name type="common">Bark spider</name>
    <name type="synonym">Caerostris bankana</name>
    <dbReference type="NCBI Taxonomy" id="172846"/>
    <lineage>
        <taxon>Eukaryota</taxon>
        <taxon>Metazoa</taxon>
        <taxon>Ecdysozoa</taxon>
        <taxon>Arthropoda</taxon>
        <taxon>Chelicerata</taxon>
        <taxon>Arachnida</taxon>
        <taxon>Araneae</taxon>
        <taxon>Araneomorphae</taxon>
        <taxon>Entelegynae</taxon>
        <taxon>Araneoidea</taxon>
        <taxon>Araneidae</taxon>
        <taxon>Caerostris</taxon>
    </lineage>
</organism>
<evidence type="ECO:0008006" key="6">
    <source>
        <dbReference type="Google" id="ProtNLM"/>
    </source>
</evidence>
<evidence type="ECO:0000259" key="3">
    <source>
        <dbReference type="PROSITE" id="PS51034"/>
    </source>
</evidence>
<dbReference type="AlphaFoldDB" id="A0AAV4XY17"/>
<dbReference type="PANTHER" id="PTHR47327">
    <property type="entry name" value="FI18240P1-RELATED"/>
    <property type="match status" value="1"/>
</dbReference>
<accession>A0AAV4XY17</accession>
<feature type="region of interest" description="Disordered" evidence="1">
    <location>
        <begin position="291"/>
        <end position="376"/>
    </location>
</feature>
<sequence>PATCEYQTIPDHFFPYIDRLSRAFSLSDCRRQCDLEDKFVCRSLNFETVVRDCALSSDDMISMQHMSDGLIPRPNSIYSEKGSYEQVSVQCNQQDMLLTVNFGSPFHGRVYAKGNPTQCYMVGTGQTIAFFFAISLGTRCGTLVEGSGRYANEVVIQQHPVIVTNSDKTIKVVCSFENLDRTVTLGALFPGASPGLDAIWPYLHETYMHRSKNGESPVPHRQHWVRCPTDPSIFPGLNLDARDRKSLFANFKAFRFPFYGTRQLRSADPILPRPVQTGQFSWSKVRCSNNMESFGRKKRDATDTTARGPSSPPSIKHHNSSKDNLSTGSTQRQTHSGNPHESNIKLSQFASHRFTPPPGNGTAWASNITKCSAPSE</sequence>
<proteinExistence type="predicted"/>
<feature type="non-terminal residue" evidence="4">
    <location>
        <position position="1"/>
    </location>
</feature>
<dbReference type="InterPro" id="IPR056953">
    <property type="entry name" value="CUT_N"/>
</dbReference>
<dbReference type="InterPro" id="IPR001507">
    <property type="entry name" value="ZP_dom"/>
</dbReference>
<comment type="caution">
    <text evidence="4">The sequence shown here is derived from an EMBL/GenBank/DDBJ whole genome shotgun (WGS) entry which is preliminary data.</text>
</comment>
<dbReference type="InterPro" id="IPR003609">
    <property type="entry name" value="Pan_app"/>
</dbReference>